<evidence type="ECO:0000256" key="19">
    <source>
        <dbReference type="ARBA" id="ARBA00023157"/>
    </source>
</evidence>
<evidence type="ECO:0000256" key="21">
    <source>
        <dbReference type="ARBA" id="ARBA00023319"/>
    </source>
</evidence>
<keyword evidence="16" id="KW-0460">Magnesium</keyword>
<dbReference type="FunFam" id="2.60.40.10:FF:000031">
    <property type="entry name" value="Myosin-binding protein C, slow type"/>
    <property type="match status" value="3"/>
</dbReference>
<protein>
    <recommendedName>
        <fullName evidence="4">non-specific serine/threonine protein kinase</fullName>
        <ecNumber evidence="4">2.7.11.1</ecNumber>
    </recommendedName>
</protein>
<feature type="domain" description="Ig-like" evidence="27">
    <location>
        <begin position="1679"/>
        <end position="1769"/>
    </location>
</feature>
<keyword evidence="17" id="KW-0112">Calmodulin-binding</keyword>
<organism evidence="29 30">
    <name type="scientific">Lingula anatina</name>
    <name type="common">Brachiopod</name>
    <name type="synonym">Lingula unguis</name>
    <dbReference type="NCBI Taxonomy" id="7574"/>
    <lineage>
        <taxon>Eukaryota</taxon>
        <taxon>Metazoa</taxon>
        <taxon>Spiralia</taxon>
        <taxon>Lophotrochozoa</taxon>
        <taxon>Brachiopoda</taxon>
        <taxon>Linguliformea</taxon>
        <taxon>Lingulata</taxon>
        <taxon>Lingulida</taxon>
        <taxon>Linguloidea</taxon>
        <taxon>Lingulidae</taxon>
        <taxon>Lingula</taxon>
    </lineage>
</organism>
<evidence type="ECO:0000256" key="17">
    <source>
        <dbReference type="ARBA" id="ARBA00022860"/>
    </source>
</evidence>
<dbReference type="GO" id="GO:0005524">
    <property type="term" value="F:ATP binding"/>
    <property type="evidence" value="ECO:0007669"/>
    <property type="project" value="UniProtKB-UniRule"/>
</dbReference>
<dbReference type="FunFam" id="3.30.200.20:FF:000249">
    <property type="entry name" value="twitchin isoform X2"/>
    <property type="match status" value="1"/>
</dbReference>
<feature type="region of interest" description="Disordered" evidence="25">
    <location>
        <begin position="1"/>
        <end position="77"/>
    </location>
</feature>
<dbReference type="FunFam" id="2.60.40.10:FF:000003">
    <property type="entry name" value="Titin isoform E"/>
    <property type="match status" value="5"/>
</dbReference>
<feature type="domain" description="Fibronectin type-III" evidence="28">
    <location>
        <begin position="1777"/>
        <end position="1873"/>
    </location>
</feature>
<dbReference type="FunFam" id="1.10.510.10:FF:000321">
    <property type="entry name" value="Bent, isoform C"/>
    <property type="match status" value="1"/>
</dbReference>
<evidence type="ECO:0000259" key="27">
    <source>
        <dbReference type="PROSITE" id="PS50835"/>
    </source>
</evidence>
<evidence type="ECO:0000256" key="22">
    <source>
        <dbReference type="ARBA" id="ARBA00047899"/>
    </source>
</evidence>
<evidence type="ECO:0000313" key="30">
    <source>
        <dbReference type="RefSeq" id="XP_023931297.1"/>
    </source>
</evidence>
<dbReference type="OrthoDB" id="504170at2759"/>
<dbReference type="InterPro" id="IPR036179">
    <property type="entry name" value="Ig-like_dom_sf"/>
</dbReference>
<feature type="compositionally biased region" description="Basic and acidic residues" evidence="25">
    <location>
        <begin position="198"/>
        <end position="209"/>
    </location>
</feature>
<dbReference type="SMART" id="SM00408">
    <property type="entry name" value="IGc2"/>
    <property type="match status" value="15"/>
</dbReference>
<feature type="region of interest" description="Disordered" evidence="25">
    <location>
        <begin position="1874"/>
        <end position="1908"/>
    </location>
</feature>
<dbReference type="FunFam" id="2.60.40.10:FF:000147">
    <property type="entry name" value="Myosin light chain kinase"/>
    <property type="match status" value="1"/>
</dbReference>
<dbReference type="KEGG" id="lak:106174653"/>
<feature type="domain" description="Fibronectin type-III" evidence="28">
    <location>
        <begin position="2569"/>
        <end position="2663"/>
    </location>
</feature>
<feature type="domain" description="Ig-like" evidence="27">
    <location>
        <begin position="2771"/>
        <end position="2859"/>
    </location>
</feature>
<evidence type="ECO:0000256" key="2">
    <source>
        <dbReference type="ARBA" id="ARBA00004204"/>
    </source>
</evidence>
<dbReference type="InterPro" id="IPR007110">
    <property type="entry name" value="Ig-like_dom"/>
</dbReference>
<dbReference type="InterPro" id="IPR003599">
    <property type="entry name" value="Ig_sub"/>
</dbReference>
<evidence type="ECO:0000256" key="20">
    <source>
        <dbReference type="ARBA" id="ARBA00023179"/>
    </source>
</evidence>
<dbReference type="GO" id="GO:0005516">
    <property type="term" value="F:calmodulin binding"/>
    <property type="evidence" value="ECO:0007669"/>
    <property type="project" value="UniProtKB-KW"/>
</dbReference>
<evidence type="ECO:0000256" key="18">
    <source>
        <dbReference type="ARBA" id="ARBA00022889"/>
    </source>
</evidence>
<dbReference type="FunFam" id="2.60.40.10:FF:000051">
    <property type="entry name" value="Uncharacterized protein, isoform J"/>
    <property type="match status" value="3"/>
</dbReference>
<keyword evidence="15 24" id="KW-0067">ATP-binding</keyword>
<dbReference type="PROSITE" id="PS00108">
    <property type="entry name" value="PROTEIN_KINASE_ST"/>
    <property type="match status" value="1"/>
</dbReference>
<evidence type="ECO:0000259" key="26">
    <source>
        <dbReference type="PROSITE" id="PS50011"/>
    </source>
</evidence>
<dbReference type="SUPFAM" id="SSF49265">
    <property type="entry name" value="Fibronectin type III"/>
    <property type="match status" value="9"/>
</dbReference>
<feature type="region of interest" description="Disordered" evidence="25">
    <location>
        <begin position="1312"/>
        <end position="1336"/>
    </location>
</feature>
<evidence type="ECO:0000256" key="16">
    <source>
        <dbReference type="ARBA" id="ARBA00022842"/>
    </source>
</evidence>
<feature type="domain" description="Ig-like" evidence="27">
    <location>
        <begin position="1280"/>
        <end position="1370"/>
    </location>
</feature>
<dbReference type="Proteomes" id="UP000085678">
    <property type="component" value="Unplaced"/>
</dbReference>
<dbReference type="GO" id="GO:0045989">
    <property type="term" value="P:positive regulation of striated muscle contraction"/>
    <property type="evidence" value="ECO:0007669"/>
    <property type="project" value="UniProtKB-ARBA"/>
</dbReference>
<dbReference type="GO" id="GO:0004674">
    <property type="term" value="F:protein serine/threonine kinase activity"/>
    <property type="evidence" value="ECO:0007669"/>
    <property type="project" value="UniProtKB-KW"/>
</dbReference>
<keyword evidence="29" id="KW-1185">Reference proteome</keyword>
<keyword evidence="8" id="KW-0597">Phosphoprotein</keyword>
<feature type="domain" description="Ig-like" evidence="27">
    <location>
        <begin position="676"/>
        <end position="765"/>
    </location>
</feature>
<sequence>MPDDWVPMPLSHDEQKDYAQDLGIRPSALGVKPGLRRKVEPSSEQKAAAAGIYEEEGPKRKPKQEKAPEGPVEGPKIKNKPANLVILEGDPITLEIDVDGKEMPFVRFFKGKRQLKNDARTVINMDAPNKRCTLHIKKSRFPDEGKYAVFLENANGQMTDEAKFTIFVKDPKDSKLDFRDLLKQSNYKKNKQEDEDPDWGKLKEVDKGRRPSQIEMAKINLKKTEGDSETEGTPERRRSSTGRRDSIEIPKLKKVSRQEDSEKLAPERRGSKDRRASLADVVPDWPTLKHTEKKKEEPDKFVKELEDQKVKEEDEVNAVFRCTFCKPNAVVRWYKNKLEIFHGEKYHFHSDGPNHKLIVKEVILEDGGKFTCQCNDATTSAWLYVEERPKLVYFTTPLPKTMTVHRKKNAILECFICDPLADVEWYKMGELIQDWRKTASEPEKGKYEIARRENRCILRILKVEDDDEAEYTCKSADDSTFCDFYVDEPEWTFVRLLVDQDAMEEETATFECEVNDPEADVDWYKGDVKIDQLNVKKYAIDKEDCIRRLTILGIKQTDEGEYCARMGSQNSRAELFVEPEIKFLERLKDTTVTEEQPLELTCQATNPHGKPVKWFKDGILIDPLKDPRLRIKKEADGVNKLVIESSQMGDAGVYVCRIGDRETKAEVLVEEKERAPVIDPSALPKEIVVKAGETIDIKVPYTAHPVPEAKWEKDGKGLHREGADLKHRPDNIELTIPHATRDDTGVYKLTLSNSTGKTDIPIKVKVLDRPSPPQGPVDIYSVYRDRCTLKWKPPKDDGGSPIKHYIIEKMDTSRGTWAEVGKINDLKYEVTGLTPGKTYAFRIRAANDQGVSEPIGTEHDILAKDPYDEPDAPTDLEVTDWDADHVELEWKAPKNDGGSPITNYLVEQKDKFSDWRRVKDVSAKDTKATVAGLKEGTEYTFRVMAVNKAGPSKPSEASRPVIAKPRRLPPRIDRTALSEIRIKVGQAFMFNVPFTGEPPPTPVWTRLTQDKKEQADIGDFTEEPLEAGDRIKIEHQEKSTLLEMKNCVRGDTGDYTLTVTNDYGKDTATVSVVVLGKPLAPEGPLEVSDVYADQVTLSWKPPKDDGGTEITGYQVEKMDMKRGTWEKVSNFVKGTECVVPKLVEGHDYKFRVMAENLQGLSEPLETDKATKAKNPYDVPGSPGKPKATDTNRDHITIAWDEPRSDGGAPITGYIVERKDPKSDRWTKVNREPVKDCEFTDDRVTAGREYEYRVSAVNKGGSSEPSQTSGPIAAKPMNEAPKIKKDGLNFPSEIRVRAGEPLDIKVPISGAPTPTVTWDKNGKGILPDNRTSMDNNDEEANFHIPISKREDTGKYTITATNKNGTDSGDINVIVLDRPGAPEGPLDVSDVFATSCTLKWKPPEDDGGAPITGYIVEQMEEGTGLWEKVPGIVQGTSMPVKGLTEGKSYKFRVKAENPYGVSEPLETTKSIVAKNPFDRPDAPTGLEIGDYDRFSVNLHWKEPRSDGGNPIKGYIIEKKRRGGEWEKANATPVPKKEYTVMNLTPGQEYQFRVCAVNDGGPGEFCKPTEWHLARDMIFAPDSPGALNVDKITPDHVDLSWTKPRNDGGAKITGYVIEMKEPGKDKWVPAAKVPADKTNGTVGNLTPGGEYQFRVRAENEAGVGEPSKPTSVIKAEHQPEKPTIDMSGIKDVTVKAGQPFKLDFPFTGFPKPVATWVHNDQEVDQDDSRVYAKVSDTDAVFEIGKAKREDTGLYKCTLKNPSGSDTGSVRVIVLDTPGKPEGPLTGSNIQADSLDLNWKPPLDDGGKPITNYVIEKRPVGSDKWTKVASSVPNSATSWPVKNLETGVPYEFRVMAENEMGLSEPLLTDEGGITPKFPFNRPDAPGTPKCTGTTEDSISLSWSPPRNDGGNPVKGYFVERKEPDSDKWVKCNINESPDTSMTVRGLTNGKKYEFRVCAVNKAGPSPWTETAEAIEARPPPVAPKIDLNSMAKDVKAKLGEPFKIVIPFTGGSPIPTPTVTAGGNKIIPGDRWNFVKEPDRIILECKEAEKIDNARFNITLTNEMGSDTASCNVTVVSPPGAPEGPLEVSDITPETCVLKWNPPKDDGGSPITNYIVEKKDSKSPDWKKVSKFVRGTEHEVMGLEEGHEYMFRVSAENEYGVSVPLETTKPIIAQHQYTVPDAPGRPKVDDVDADRVTLSWTRPRDDGGDKIQGYIIEAKEKGGKWKPVTDFPVKDLTHTVTGLPKDKEFDFRVKAKNKAGLSEPSDTSGFVTTKPKCQKPGAPGAPKVEDVGRTFVELSWEKPKHDGGAKIKGYTVYKRAYPEGDWEKVNDYPCVDTRYTVPDLPENSEYEFRVAAVNQAGEGEPSVPTEPTKVKEKVVGIKPEFVKKISKVEAPVGGEAKFVAEIVGKPAVEVQWFRNGIPIRPGAKNRVAEDDDGNISLTITDVEPSDAGEITCTLSNKLGKDTCSAPLEVIAPPKCDKMPGDQSVDKGDTLKLKIPISGKGPFDVKLKKGNQPLTEGDRLKITPFDDYIVVQLKDVDTDDTGPYKLDISNASGTCTVPFNLKVKATPGKPTAPLNVSDITKNACHLSWKPPKDDGGSRVTHYVVERKDISKPYWTTVGSFVKGTEFDVQGLIENNQYLFRVAAANENGTGEFLEAPNPITAKMPFDPPDAPGVPEVTEVGGDFVSLSWDKPASDGGGKILGYFIDKREAGGDAWLRANPTNPCITNIWNVPNLIEDREYEFRVTAVNEAGESKPSMASRKVKVKDPLAAVIPEFTSPLRTVQATEGKTAEFQCTITGSPKPEVTWFKGTRELFDSPKYEIYNDGDTYYLAVKDVFGEDADEYTVKATNRGGSRQSRADLLIKSAPRIKVPPRFQQPSAFEKGETIVIKLPFTGFPRPTDKWSKDTEEIKGGKNYDIELKERHAILTIKNPQKEHAGPYRLTLENDLGQDTKVVEIQINDAPDAPRFAKVDSQTDKSVLLSWQAPLNNGGSIISQYIIEKRELPSESWTRCGTCRFNTYTVENLSPDKEYQFRVIAENFYGRSPPSEPTEKAAIEKVKKLSPEDEFFKKKRGHYDGPPIDNYDKFYTDIWAKHIPKPVDIKTGSVYDYYDILEELGSGAFGVVHRCREKATGNTFVAKFIHTPYPLDKQVVRNEIAIMNNLQHPKLINLHDAFEDQKEMVLIMEFLAGGELFDRVAAEDYKMSEAEVINYMRQVLTGVKHMHEKNIVHLDIKPENVMCATKKSTDVKLIDFGLATKLNPQEVVKVTTATAEFAAPEIAEREPVGFYTDMWSVGVLAYVLLSGLSPFAGDDDLETLQNVAKCDWEFDEDAFKTVSAEGKDFIKKLLLRNPTHRMTVHDALDHPWINGDHSDLTHRISSTRYDAFRKKLHAKYGDWPAPRPAIGRIANFSSVMKNRGKQYQIYETSFDRREAAPRFIRKPRDQLAIEGQSAQFDCNVIAASEPTISWYFEGSMLSQSVKYMQKYSGHHYALKVSRCKDEDKGSYTVKAVNSYGSKDASAKLSVEAISRTLPEVGSRESATWKKREFKVKEFEAPPDKSPDFVFQLRPRYIIEGNEFKLICCVEATPTPTVQWFKDGREIFSDSHYDISYKSGVCELQISSTKVSDTGTFSIRAENSKGIQESSCKVTVAERPTYKPKRSSFSGYSSGITKPSSSRLGRFHSEDKFGSDSYSRTSKYSTHTEDVKDFGSSRIKTSRTVHSESYSSSSDSTTGRSSRRSKPDSSYEVSSSSRSSGGAPNILEELKPMTVKDGDPVSLECRISGSSLEITWKHNGKVIRETDDFKYVSIGDSYRLKIAECFPEDGGNYSCEAKNDAGMVSTTCSLRVKEE</sequence>
<dbReference type="PROSITE" id="PS50835">
    <property type="entry name" value="IG_LIKE"/>
    <property type="match status" value="13"/>
</dbReference>
<feature type="domain" description="Ig-like" evidence="27">
    <location>
        <begin position="489"/>
        <end position="562"/>
    </location>
</feature>
<dbReference type="PROSITE" id="PS00107">
    <property type="entry name" value="PROTEIN_KINASE_ATP"/>
    <property type="match status" value="1"/>
</dbReference>
<keyword evidence="18" id="KW-0130">Cell adhesion</keyword>
<gene>
    <name evidence="30" type="primary">LOC106174653</name>
</gene>
<dbReference type="PANTHER" id="PTHR14340">
    <property type="entry name" value="MICROFIBRIL-ASSOCIATED GLYCOPROTEIN 3"/>
    <property type="match status" value="1"/>
</dbReference>
<dbReference type="Pfam" id="PF00069">
    <property type="entry name" value="Pkinase"/>
    <property type="match status" value="1"/>
</dbReference>
<keyword evidence="7" id="KW-0723">Serine/threonine-protein kinase</keyword>
<evidence type="ECO:0000256" key="8">
    <source>
        <dbReference type="ARBA" id="ARBA00022553"/>
    </source>
</evidence>
<feature type="domain" description="Ig-like" evidence="27">
    <location>
        <begin position="3752"/>
        <end position="3839"/>
    </location>
</feature>
<dbReference type="GeneID" id="106174653"/>
<evidence type="ECO:0000256" key="24">
    <source>
        <dbReference type="PROSITE-ProRule" id="PRU10141"/>
    </source>
</evidence>
<evidence type="ECO:0000256" key="12">
    <source>
        <dbReference type="ARBA" id="ARBA00022741"/>
    </source>
</evidence>
<dbReference type="Pfam" id="PF07679">
    <property type="entry name" value="I-set"/>
    <property type="match status" value="16"/>
</dbReference>
<evidence type="ECO:0000256" key="10">
    <source>
        <dbReference type="ARBA" id="ARBA00022723"/>
    </source>
</evidence>
<keyword evidence="13" id="KW-0418">Kinase</keyword>
<feature type="compositionally biased region" description="Basic and acidic residues" evidence="25">
    <location>
        <begin position="3694"/>
        <end position="3703"/>
    </location>
</feature>
<dbReference type="GO" id="GO:0007155">
    <property type="term" value="P:cell adhesion"/>
    <property type="evidence" value="ECO:0007669"/>
    <property type="project" value="UniProtKB-KW"/>
</dbReference>
<evidence type="ECO:0000256" key="11">
    <source>
        <dbReference type="ARBA" id="ARBA00022737"/>
    </source>
</evidence>
<dbReference type="GO" id="GO:0031672">
    <property type="term" value="C:A band"/>
    <property type="evidence" value="ECO:0007669"/>
    <property type="project" value="UniProtKB-ARBA"/>
</dbReference>
<dbReference type="FunFam" id="2.60.40.10:FF:000160">
    <property type="entry name" value="Titin a"/>
    <property type="match status" value="1"/>
</dbReference>
<feature type="region of interest" description="Disordered" evidence="25">
    <location>
        <begin position="188"/>
        <end position="284"/>
    </location>
</feature>
<keyword evidence="19" id="KW-1015">Disulfide bond</keyword>
<dbReference type="InterPro" id="IPR000719">
    <property type="entry name" value="Prot_kinase_dom"/>
</dbReference>
<evidence type="ECO:0000256" key="1">
    <source>
        <dbReference type="ARBA" id="ARBA00001946"/>
    </source>
</evidence>
<keyword evidence="11" id="KW-0677">Repeat</keyword>
<evidence type="ECO:0000256" key="5">
    <source>
        <dbReference type="ARBA" id="ARBA00022433"/>
    </source>
</evidence>
<evidence type="ECO:0000259" key="28">
    <source>
        <dbReference type="PROSITE" id="PS50853"/>
    </source>
</evidence>
<dbReference type="SUPFAM" id="SSF56112">
    <property type="entry name" value="Protein kinase-like (PK-like)"/>
    <property type="match status" value="1"/>
</dbReference>
<keyword evidence="9" id="KW-0808">Transferase</keyword>
<feature type="domain" description="Fibronectin type-III" evidence="28">
    <location>
        <begin position="1081"/>
        <end position="1175"/>
    </location>
</feature>
<dbReference type="EC" id="2.7.11.1" evidence="4"/>
<keyword evidence="14" id="KW-0106">Calcium</keyword>
<evidence type="ECO:0000256" key="7">
    <source>
        <dbReference type="ARBA" id="ARBA00022527"/>
    </source>
</evidence>
<feature type="compositionally biased region" description="Polar residues" evidence="25">
    <location>
        <begin position="3684"/>
        <end position="3693"/>
    </location>
</feature>
<comment type="catalytic activity">
    <reaction evidence="22">
        <text>L-threonyl-[protein] + ATP = O-phospho-L-threonyl-[protein] + ADP + H(+)</text>
        <dbReference type="Rhea" id="RHEA:46608"/>
        <dbReference type="Rhea" id="RHEA-COMP:11060"/>
        <dbReference type="Rhea" id="RHEA-COMP:11605"/>
        <dbReference type="ChEBI" id="CHEBI:15378"/>
        <dbReference type="ChEBI" id="CHEBI:30013"/>
        <dbReference type="ChEBI" id="CHEBI:30616"/>
        <dbReference type="ChEBI" id="CHEBI:61977"/>
        <dbReference type="ChEBI" id="CHEBI:456216"/>
        <dbReference type="EC" id="2.7.11.1"/>
    </reaction>
</comment>
<feature type="domain" description="Fibronectin type-III" evidence="28">
    <location>
        <begin position="1880"/>
        <end position="1975"/>
    </location>
</feature>
<dbReference type="Pfam" id="PF00041">
    <property type="entry name" value="fn3"/>
    <property type="match status" value="15"/>
</dbReference>
<keyword evidence="20" id="KW-0514">Muscle protein</keyword>
<feature type="compositionally biased region" description="Low complexity" evidence="25">
    <location>
        <begin position="3736"/>
        <end position="3748"/>
    </location>
</feature>
<dbReference type="InterPro" id="IPR003598">
    <property type="entry name" value="Ig_sub2"/>
</dbReference>
<dbReference type="FunFam" id="2.60.40.10:FF:000056">
    <property type="entry name" value="twitchin isoform X4"/>
    <property type="match status" value="2"/>
</dbReference>
<feature type="compositionally biased region" description="Polar residues" evidence="25">
    <location>
        <begin position="3655"/>
        <end position="3671"/>
    </location>
</feature>
<feature type="domain" description="Fibronectin type-III" evidence="28">
    <location>
        <begin position="2078"/>
        <end position="2172"/>
    </location>
</feature>
<evidence type="ECO:0000256" key="13">
    <source>
        <dbReference type="ARBA" id="ARBA00022777"/>
    </source>
</evidence>
<dbReference type="Gene3D" id="3.30.200.20">
    <property type="entry name" value="Phosphorylase Kinase, domain 1"/>
    <property type="match status" value="1"/>
</dbReference>
<proteinExistence type="inferred from homology"/>
<feature type="region of interest" description="Disordered" evidence="25">
    <location>
        <begin position="2256"/>
        <end position="2284"/>
    </location>
</feature>
<feature type="region of interest" description="Disordered" evidence="25">
    <location>
        <begin position="1164"/>
        <end position="1190"/>
    </location>
</feature>
<evidence type="ECO:0000256" key="6">
    <source>
        <dbReference type="ARBA" id="ARBA00022490"/>
    </source>
</evidence>
<dbReference type="Gene3D" id="1.10.510.10">
    <property type="entry name" value="Transferase(Phosphotransferase) domain 1"/>
    <property type="match status" value="1"/>
</dbReference>
<dbReference type="InterPro" id="IPR003961">
    <property type="entry name" value="FN3_dom"/>
</dbReference>
<feature type="domain" description="Fibronectin type-III" evidence="28">
    <location>
        <begin position="1480"/>
        <end position="1573"/>
    </location>
</feature>
<dbReference type="GO" id="GO:0032982">
    <property type="term" value="C:myosin filament"/>
    <property type="evidence" value="ECO:0007669"/>
    <property type="project" value="UniProtKB-KW"/>
</dbReference>
<dbReference type="FunFam" id="2.60.40.10:FF:000127">
    <property type="entry name" value="titin isoform X1"/>
    <property type="match status" value="7"/>
</dbReference>
<feature type="domain" description="Ig-like" evidence="27">
    <location>
        <begin position="298"/>
        <end position="384"/>
    </location>
</feature>
<dbReference type="PRINTS" id="PR00014">
    <property type="entry name" value="FNTYPEIII"/>
</dbReference>
<dbReference type="InterPro" id="IPR013783">
    <property type="entry name" value="Ig-like_fold"/>
</dbReference>
<dbReference type="InterPro" id="IPR036116">
    <property type="entry name" value="FN3_sf"/>
</dbReference>
<keyword evidence="10" id="KW-0479">Metal-binding</keyword>
<feature type="compositionally biased region" description="Basic and acidic residues" evidence="25">
    <location>
        <begin position="233"/>
        <end position="277"/>
    </location>
</feature>
<dbReference type="PANTHER" id="PTHR14340:SF9">
    <property type="entry name" value="FIBRONECTIN TYPE-III DOMAIN-CONTAINING PROTEIN"/>
    <property type="match status" value="1"/>
</dbReference>
<feature type="domain" description="Ig-like" evidence="27">
    <location>
        <begin position="389"/>
        <end position="479"/>
    </location>
</feature>
<feature type="domain" description="Fibronectin type-III" evidence="28">
    <location>
        <begin position="2669"/>
        <end position="2765"/>
    </location>
</feature>
<dbReference type="InterPro" id="IPR017441">
    <property type="entry name" value="Protein_kinase_ATP_BS"/>
</dbReference>
<comment type="subcellular location">
    <subcellularLocation>
        <location evidence="2">Cytoplasm</location>
        <location evidence="2">Myofibril</location>
        <location evidence="2">Sarcomere</location>
    </subcellularLocation>
</comment>
<comment type="cofactor">
    <cofactor evidence="1">
        <name>Mg(2+)</name>
        <dbReference type="ChEBI" id="CHEBI:18420"/>
    </cofactor>
</comment>
<dbReference type="FunFam" id="2.60.40.10:FF:000107">
    <property type="entry name" value="Myosin, light chain kinase a"/>
    <property type="match status" value="2"/>
</dbReference>
<feature type="domain" description="Fibronectin type-III" evidence="28">
    <location>
        <begin position="872"/>
        <end position="966"/>
    </location>
</feature>
<dbReference type="InterPro" id="IPR013098">
    <property type="entry name" value="Ig_I-set"/>
</dbReference>
<dbReference type="InParanoid" id="A0A2R2MML5"/>
<dbReference type="SUPFAM" id="SSF48726">
    <property type="entry name" value="Immunoglobulin"/>
    <property type="match status" value="17"/>
</dbReference>
<feature type="region of interest" description="Disordered" evidence="25">
    <location>
        <begin position="3651"/>
        <end position="3755"/>
    </location>
</feature>
<keyword evidence="12 24" id="KW-0547">Nucleotide-binding</keyword>
<evidence type="ECO:0000256" key="4">
    <source>
        <dbReference type="ARBA" id="ARBA00012513"/>
    </source>
</evidence>
<dbReference type="GO" id="GO:0046872">
    <property type="term" value="F:metal ion binding"/>
    <property type="evidence" value="ECO:0007669"/>
    <property type="project" value="UniProtKB-KW"/>
</dbReference>
<feature type="compositionally biased region" description="Polar residues" evidence="25">
    <location>
        <begin position="1886"/>
        <end position="1900"/>
    </location>
</feature>
<reference evidence="30" key="1">
    <citation type="submission" date="2025-08" db="UniProtKB">
        <authorList>
            <consortium name="RefSeq"/>
        </authorList>
    </citation>
    <scope>IDENTIFICATION</scope>
    <source>
        <tissue evidence="30">Gonads</tissue>
    </source>
</reference>
<dbReference type="FunFam" id="2.60.40.10:FF:000557">
    <property type="entry name" value="Myosin binding protein Ha"/>
    <property type="match status" value="1"/>
</dbReference>
<evidence type="ECO:0000313" key="29">
    <source>
        <dbReference type="Proteomes" id="UP000085678"/>
    </source>
</evidence>
<evidence type="ECO:0000256" key="3">
    <source>
        <dbReference type="ARBA" id="ARBA00006692"/>
    </source>
</evidence>
<dbReference type="InterPro" id="IPR008271">
    <property type="entry name" value="Ser/Thr_kinase_AS"/>
</dbReference>
<feature type="domain" description="Fibronectin type-III" evidence="28">
    <location>
        <begin position="2959"/>
        <end position="3054"/>
    </location>
</feature>
<dbReference type="InterPro" id="IPR011009">
    <property type="entry name" value="Kinase-like_dom_sf"/>
</dbReference>
<comment type="similarity">
    <text evidence="3">Belongs to the protein kinase superfamily. CAMK Ser/Thr protein kinase family.</text>
</comment>
<feature type="domain" description="Fibronectin type-III" evidence="28">
    <location>
        <begin position="2178"/>
        <end position="2272"/>
    </location>
</feature>
<feature type="domain" description="Ig-like" evidence="27">
    <location>
        <begin position="2864"/>
        <end position="2957"/>
    </location>
</feature>
<evidence type="ECO:0000256" key="9">
    <source>
        <dbReference type="ARBA" id="ARBA00022679"/>
    </source>
</evidence>
<keyword evidence="21" id="KW-0393">Immunoglobulin domain</keyword>
<keyword evidence="5" id="KW-0787">Thick filament</keyword>
<feature type="domain" description="Protein kinase" evidence="26">
    <location>
        <begin position="3107"/>
        <end position="3362"/>
    </location>
</feature>
<feature type="domain" description="Fibronectin type-III" evidence="28">
    <location>
        <begin position="1580"/>
        <end position="1675"/>
    </location>
</feature>
<evidence type="ECO:0000256" key="25">
    <source>
        <dbReference type="SAM" id="MobiDB-lite"/>
    </source>
</evidence>
<dbReference type="PROSITE" id="PS50853">
    <property type="entry name" value="FN3"/>
    <property type="match status" value="15"/>
</dbReference>
<dbReference type="PROSITE" id="PS50011">
    <property type="entry name" value="PROTEIN_KINASE_DOM"/>
    <property type="match status" value="1"/>
</dbReference>
<dbReference type="SMART" id="SM00409">
    <property type="entry name" value="IG"/>
    <property type="match status" value="17"/>
</dbReference>
<dbReference type="SMART" id="SM00220">
    <property type="entry name" value="S_TKc"/>
    <property type="match status" value="1"/>
</dbReference>
<feature type="domain" description="Fibronectin type-III" evidence="28">
    <location>
        <begin position="772"/>
        <end position="866"/>
    </location>
</feature>
<comment type="catalytic activity">
    <reaction evidence="23">
        <text>L-seryl-[protein] + ATP = O-phospho-L-seryl-[protein] + ADP + H(+)</text>
        <dbReference type="Rhea" id="RHEA:17989"/>
        <dbReference type="Rhea" id="RHEA-COMP:9863"/>
        <dbReference type="Rhea" id="RHEA-COMP:11604"/>
        <dbReference type="ChEBI" id="CHEBI:15378"/>
        <dbReference type="ChEBI" id="CHEBI:29999"/>
        <dbReference type="ChEBI" id="CHEBI:30616"/>
        <dbReference type="ChEBI" id="CHEBI:83421"/>
        <dbReference type="ChEBI" id="CHEBI:456216"/>
        <dbReference type="EC" id="2.7.11.1"/>
    </reaction>
</comment>
<feature type="domain" description="Fibronectin type-III" evidence="28">
    <location>
        <begin position="1181"/>
        <end position="1276"/>
    </location>
</feature>
<dbReference type="FunFam" id="2.60.40.10:FF:000425">
    <property type="entry name" value="Myosin light chain kinase"/>
    <property type="match status" value="1"/>
</dbReference>
<dbReference type="SMART" id="SM00060">
    <property type="entry name" value="FN3"/>
    <property type="match status" value="15"/>
</dbReference>
<feature type="domain" description="Ig-like" evidence="27">
    <location>
        <begin position="3430"/>
        <end position="3518"/>
    </location>
</feature>
<dbReference type="STRING" id="7574.A0A2R2MML5"/>
<feature type="domain" description="Fibronectin type-III" evidence="28">
    <location>
        <begin position="2278"/>
        <end position="2373"/>
    </location>
</feature>
<feature type="compositionally biased region" description="Low complexity" evidence="25">
    <location>
        <begin position="3710"/>
        <end position="3728"/>
    </location>
</feature>
<evidence type="ECO:0000256" key="14">
    <source>
        <dbReference type="ARBA" id="ARBA00022837"/>
    </source>
</evidence>
<name>A0A2R2MML5_LINAN</name>
<feature type="domain" description="Ig-like" evidence="27">
    <location>
        <begin position="3555"/>
        <end position="3643"/>
    </location>
</feature>
<keyword evidence="6" id="KW-0963">Cytoplasm</keyword>
<feature type="binding site" evidence="24">
    <location>
        <position position="3136"/>
    </location>
    <ligand>
        <name>ATP</name>
        <dbReference type="ChEBI" id="CHEBI:30616"/>
    </ligand>
</feature>
<dbReference type="Gene3D" id="2.60.40.10">
    <property type="entry name" value="Immunoglobulins"/>
    <property type="match status" value="32"/>
</dbReference>
<accession>A0A2R2MML5</accession>
<evidence type="ECO:0000256" key="23">
    <source>
        <dbReference type="ARBA" id="ARBA00048679"/>
    </source>
</evidence>
<feature type="domain" description="Ig-like" evidence="27">
    <location>
        <begin position="2379"/>
        <end position="2468"/>
    </location>
</feature>
<dbReference type="GO" id="GO:0060298">
    <property type="term" value="P:positive regulation of sarcomere organization"/>
    <property type="evidence" value="ECO:0007669"/>
    <property type="project" value="UniProtKB-ARBA"/>
</dbReference>
<dbReference type="RefSeq" id="XP_023931297.1">
    <property type="nucleotide sequence ID" value="XM_024075529.1"/>
</dbReference>
<feature type="compositionally biased region" description="Basic and acidic residues" evidence="25">
    <location>
        <begin position="56"/>
        <end position="68"/>
    </location>
</feature>
<dbReference type="FunFam" id="2.60.40.10:FF:000214">
    <property type="entry name" value="titin isoform X1"/>
    <property type="match status" value="1"/>
</dbReference>
<evidence type="ECO:0000256" key="15">
    <source>
        <dbReference type="ARBA" id="ARBA00022840"/>
    </source>
</evidence>
<feature type="domain" description="Fibronectin type-III" evidence="28">
    <location>
        <begin position="1379"/>
        <end position="1474"/>
    </location>
</feature>
<dbReference type="CDD" id="cd00063">
    <property type="entry name" value="FN3"/>
    <property type="match status" value="15"/>
</dbReference>
<feature type="domain" description="Ig-like" evidence="27">
    <location>
        <begin position="579"/>
        <end position="668"/>
    </location>
</feature>
<dbReference type="CDD" id="cd05748">
    <property type="entry name" value="Ig_Titin_like"/>
    <property type="match status" value="1"/>
</dbReference>